<dbReference type="GO" id="GO:0016020">
    <property type="term" value="C:membrane"/>
    <property type="evidence" value="ECO:0007669"/>
    <property type="project" value="UniProtKB-SubCell"/>
</dbReference>
<dbReference type="VEuPathDB" id="PiroplasmaDB:BOVATA_023060"/>
<comment type="caution">
    <text evidence="9">The sequence shown here is derived from an EMBL/GenBank/DDBJ whole genome shotgun (WGS) entry which is preliminary data.</text>
</comment>
<keyword evidence="4 8" id="KW-0812">Transmembrane</keyword>
<dbReference type="Gene3D" id="1.20.1250.20">
    <property type="entry name" value="MFS general substrate transporter like domains"/>
    <property type="match status" value="1"/>
</dbReference>
<evidence type="ECO:0000313" key="10">
    <source>
        <dbReference type="Proteomes" id="UP000236319"/>
    </source>
</evidence>
<feature type="transmembrane region" description="Helical" evidence="8">
    <location>
        <begin position="186"/>
        <end position="206"/>
    </location>
</feature>
<dbReference type="AlphaFoldDB" id="A0A2H6KCU2"/>
<feature type="transmembrane region" description="Helical" evidence="8">
    <location>
        <begin position="436"/>
        <end position="459"/>
    </location>
</feature>
<evidence type="ECO:0000256" key="3">
    <source>
        <dbReference type="ARBA" id="ARBA00022448"/>
    </source>
</evidence>
<dbReference type="Proteomes" id="UP000236319">
    <property type="component" value="Unassembled WGS sequence"/>
</dbReference>
<feature type="transmembrane region" description="Helical" evidence="8">
    <location>
        <begin position="148"/>
        <end position="166"/>
    </location>
</feature>
<dbReference type="PANTHER" id="PTHR20772:SF2">
    <property type="entry name" value="PROTEIN FMP42"/>
    <property type="match status" value="1"/>
</dbReference>
<dbReference type="EMBL" id="BDSA01000002">
    <property type="protein sequence ID" value="GBE60813.1"/>
    <property type="molecule type" value="Genomic_DNA"/>
</dbReference>
<keyword evidence="6 8" id="KW-1133">Transmembrane helix</keyword>
<organism evidence="9 10">
    <name type="scientific">Babesia ovata</name>
    <dbReference type="NCBI Taxonomy" id="189622"/>
    <lineage>
        <taxon>Eukaryota</taxon>
        <taxon>Sar</taxon>
        <taxon>Alveolata</taxon>
        <taxon>Apicomplexa</taxon>
        <taxon>Aconoidasida</taxon>
        <taxon>Piroplasmida</taxon>
        <taxon>Babesiidae</taxon>
        <taxon>Babesia</taxon>
    </lineage>
</organism>
<dbReference type="Pfam" id="PF07690">
    <property type="entry name" value="MFS_1"/>
    <property type="match status" value="1"/>
</dbReference>
<dbReference type="OrthoDB" id="330047at2759"/>
<name>A0A2H6KCU2_9APIC</name>
<evidence type="ECO:0000256" key="7">
    <source>
        <dbReference type="ARBA" id="ARBA00023136"/>
    </source>
</evidence>
<dbReference type="SUPFAM" id="SSF103473">
    <property type="entry name" value="MFS general substrate transporter"/>
    <property type="match status" value="1"/>
</dbReference>
<accession>A0A2H6KCU2</accession>
<dbReference type="InterPro" id="IPR011701">
    <property type="entry name" value="MFS"/>
</dbReference>
<evidence type="ECO:0000256" key="2">
    <source>
        <dbReference type="ARBA" id="ARBA00006595"/>
    </source>
</evidence>
<feature type="transmembrane region" description="Helical" evidence="8">
    <location>
        <begin position="402"/>
        <end position="421"/>
    </location>
</feature>
<feature type="transmembrane region" description="Helical" evidence="8">
    <location>
        <begin position="327"/>
        <end position="344"/>
    </location>
</feature>
<dbReference type="PANTHER" id="PTHR20772">
    <property type="entry name" value="PROTEIN FMP42"/>
    <property type="match status" value="1"/>
</dbReference>
<comment type="similarity">
    <text evidence="2">Belongs to the SLC43A transporter (TC 2.A.1.44) family.</text>
</comment>
<evidence type="ECO:0000256" key="6">
    <source>
        <dbReference type="ARBA" id="ARBA00022989"/>
    </source>
</evidence>
<feature type="transmembrane region" description="Helical" evidence="8">
    <location>
        <begin position="120"/>
        <end position="141"/>
    </location>
</feature>
<dbReference type="InterPro" id="IPR052599">
    <property type="entry name" value="SLC43A_AATransporter"/>
</dbReference>
<evidence type="ECO:0000256" key="5">
    <source>
        <dbReference type="ARBA" id="ARBA00022970"/>
    </source>
</evidence>
<dbReference type="RefSeq" id="XP_028867056.1">
    <property type="nucleotide sequence ID" value="XM_029011223.1"/>
</dbReference>
<dbReference type="GO" id="GO:0022857">
    <property type="term" value="F:transmembrane transporter activity"/>
    <property type="evidence" value="ECO:0007669"/>
    <property type="project" value="InterPro"/>
</dbReference>
<feature type="transmembrane region" description="Helical" evidence="8">
    <location>
        <begin position="5"/>
        <end position="23"/>
    </location>
</feature>
<dbReference type="InterPro" id="IPR036259">
    <property type="entry name" value="MFS_trans_sf"/>
</dbReference>
<feature type="transmembrane region" description="Helical" evidence="8">
    <location>
        <begin position="349"/>
        <end position="366"/>
    </location>
</feature>
<keyword evidence="7 8" id="KW-0472">Membrane</keyword>
<feature type="transmembrane region" description="Helical" evidence="8">
    <location>
        <begin position="290"/>
        <end position="307"/>
    </location>
</feature>
<evidence type="ECO:0000313" key="9">
    <source>
        <dbReference type="EMBL" id="GBE60813.1"/>
    </source>
</evidence>
<gene>
    <name evidence="9" type="ORF">BOVATA_023060</name>
</gene>
<sequence length="486" mass="54677">MKVHWITRLLIYSVIATFVGPFYDNWSSTEKYLYRQRAYIETCATIPPETVVQDTWHCEEQRQKLSLLLPISRVAECFLSVVIGIFMDFFGPRLTTVIGIILRIVGWTLMGFAVNAKGGLIAAFFITGLSTNFIVFPALTIGMYNERFRYVLVLVIGMLGSPASMLMKLKLMMLEYGLLTAHQVNYLYTIVFILPSLLLAVVFMPARLENLSLPTPSTDEASVPKVGDDVHDASAVDGASINAILDDVMQTCDLDSDGAEHDAERTLSDDTVETKWTVRGLLRTLCRKEVVVSLFYFAFNFSSITYVQQTFTLMHKDNPYLITWSEYVIQLAAVPCVIFAVLYMYINPIWILIAMNAMGMVTHLLLTTSNYYAGIFLSLSLVTTYSIINTQVYNYLDSIFDATYMGSIVGALNTMCGIWMLSQALILESMTSETEILVTTSIMAGLRFLFLIPYCFFLYKSLRVKRVKSKASGFSVLSRDRMASVS</sequence>
<comment type="subcellular location">
    <subcellularLocation>
        <location evidence="1">Membrane</location>
        <topology evidence="1">Multi-pass membrane protein</topology>
    </subcellularLocation>
</comment>
<keyword evidence="3" id="KW-0813">Transport</keyword>
<feature type="transmembrane region" description="Helical" evidence="8">
    <location>
        <begin position="372"/>
        <end position="390"/>
    </location>
</feature>
<dbReference type="GeneID" id="39874583"/>
<keyword evidence="5" id="KW-0029">Amino-acid transport</keyword>
<keyword evidence="10" id="KW-1185">Reference proteome</keyword>
<evidence type="ECO:0000256" key="4">
    <source>
        <dbReference type="ARBA" id="ARBA00022692"/>
    </source>
</evidence>
<evidence type="ECO:0000256" key="1">
    <source>
        <dbReference type="ARBA" id="ARBA00004141"/>
    </source>
</evidence>
<proteinExistence type="inferred from homology"/>
<reference evidence="9 10" key="1">
    <citation type="journal article" date="2017" name="BMC Genomics">
        <title>Whole-genome assembly of Babesia ovata and comparative genomics between closely related pathogens.</title>
        <authorList>
            <person name="Yamagishi J."/>
            <person name="Asada M."/>
            <person name="Hakimi H."/>
            <person name="Tanaka T.Q."/>
            <person name="Sugimoto C."/>
            <person name="Kawazu S."/>
        </authorList>
    </citation>
    <scope>NUCLEOTIDE SEQUENCE [LARGE SCALE GENOMIC DNA]</scope>
    <source>
        <strain evidence="9 10">Miyake</strain>
    </source>
</reference>
<protein>
    <submittedName>
        <fullName evidence="9">Major facilitator superfamily MFS-1</fullName>
    </submittedName>
</protein>
<dbReference type="GO" id="GO:0006865">
    <property type="term" value="P:amino acid transport"/>
    <property type="evidence" value="ECO:0007669"/>
    <property type="project" value="UniProtKB-KW"/>
</dbReference>
<evidence type="ECO:0000256" key="8">
    <source>
        <dbReference type="SAM" id="Phobius"/>
    </source>
</evidence>
<feature type="transmembrane region" description="Helical" evidence="8">
    <location>
        <begin position="94"/>
        <end position="114"/>
    </location>
</feature>